<feature type="signal peptide" evidence="1">
    <location>
        <begin position="1"/>
        <end position="19"/>
    </location>
</feature>
<keyword evidence="3" id="KW-1185">Reference proteome</keyword>
<reference evidence="3" key="1">
    <citation type="submission" date="2013-09" db="EMBL/GenBank/DDBJ databases">
        <title>The Genome Sequence of Anopheles culicifacies species A.</title>
        <authorList>
            <consortium name="The Broad Institute Genomics Platform"/>
            <person name="Neafsey D.E."/>
            <person name="Besansky N."/>
            <person name="Howell P."/>
            <person name="Walton C."/>
            <person name="Young S.K."/>
            <person name="Zeng Q."/>
            <person name="Gargeya S."/>
            <person name="Fitzgerald M."/>
            <person name="Haas B."/>
            <person name="Abouelleil A."/>
            <person name="Allen A.W."/>
            <person name="Alvarado L."/>
            <person name="Arachchi H.M."/>
            <person name="Berlin A.M."/>
            <person name="Chapman S.B."/>
            <person name="Gainer-Dewar J."/>
            <person name="Goldberg J."/>
            <person name="Griggs A."/>
            <person name="Gujja S."/>
            <person name="Hansen M."/>
            <person name="Howarth C."/>
            <person name="Imamovic A."/>
            <person name="Ireland A."/>
            <person name="Larimer J."/>
            <person name="McCowan C."/>
            <person name="Murphy C."/>
            <person name="Pearson M."/>
            <person name="Poon T.W."/>
            <person name="Priest M."/>
            <person name="Roberts A."/>
            <person name="Saif S."/>
            <person name="Shea T."/>
            <person name="Sisk P."/>
            <person name="Sykes S."/>
            <person name="Wortman J."/>
            <person name="Nusbaum C."/>
            <person name="Birren B."/>
        </authorList>
    </citation>
    <scope>NUCLEOTIDE SEQUENCE [LARGE SCALE GENOMIC DNA]</scope>
    <source>
        <strain evidence="3">A-37</strain>
    </source>
</reference>
<dbReference type="STRING" id="139723.A0A182MNH3"/>
<evidence type="ECO:0000256" key="1">
    <source>
        <dbReference type="SAM" id="SignalP"/>
    </source>
</evidence>
<evidence type="ECO:0000313" key="3">
    <source>
        <dbReference type="Proteomes" id="UP000075883"/>
    </source>
</evidence>
<sequence>MKLIVLALAVGCVASQGLADSPGAVSRFRNPPGKYALQGENDINKCGCSEIVAKLKKVESNLLQLILNLRNKYSHMYSELIDLKKQVNSLSWYADQTAKTGLSVTQQLQASSSLLAHSMRSIRYECSLGVY</sequence>
<feature type="chain" id="PRO_5008128659" evidence="1">
    <location>
        <begin position="20"/>
        <end position="131"/>
    </location>
</feature>
<proteinExistence type="predicted"/>
<dbReference type="EnsemblMetazoa" id="ACUA022505-RA">
    <property type="protein sequence ID" value="ACUA022505-PA"/>
    <property type="gene ID" value="ACUA022505"/>
</dbReference>
<dbReference type="EMBL" id="AXCM01021342">
    <property type="status" value="NOT_ANNOTATED_CDS"/>
    <property type="molecule type" value="Genomic_DNA"/>
</dbReference>
<reference evidence="2" key="2">
    <citation type="submission" date="2020-05" db="UniProtKB">
        <authorList>
            <consortium name="EnsemblMetazoa"/>
        </authorList>
    </citation>
    <scope>IDENTIFICATION</scope>
    <source>
        <strain evidence="2">A-37</strain>
    </source>
</reference>
<accession>A0A182MNH3</accession>
<dbReference type="Proteomes" id="UP000075883">
    <property type="component" value="Unassembled WGS sequence"/>
</dbReference>
<keyword evidence="1" id="KW-0732">Signal</keyword>
<organism evidence="2 3">
    <name type="scientific">Anopheles culicifacies</name>
    <dbReference type="NCBI Taxonomy" id="139723"/>
    <lineage>
        <taxon>Eukaryota</taxon>
        <taxon>Metazoa</taxon>
        <taxon>Ecdysozoa</taxon>
        <taxon>Arthropoda</taxon>
        <taxon>Hexapoda</taxon>
        <taxon>Insecta</taxon>
        <taxon>Pterygota</taxon>
        <taxon>Neoptera</taxon>
        <taxon>Endopterygota</taxon>
        <taxon>Diptera</taxon>
        <taxon>Nematocera</taxon>
        <taxon>Culicoidea</taxon>
        <taxon>Culicidae</taxon>
        <taxon>Anophelinae</taxon>
        <taxon>Anopheles</taxon>
        <taxon>culicifacies species complex</taxon>
    </lineage>
</organism>
<name>A0A182MNH3_9DIPT</name>
<dbReference type="VEuPathDB" id="VectorBase:ACUA022505"/>
<evidence type="ECO:0000313" key="2">
    <source>
        <dbReference type="EnsemblMetazoa" id="ACUA022505-PA"/>
    </source>
</evidence>
<dbReference type="AlphaFoldDB" id="A0A182MNH3"/>
<protein>
    <submittedName>
        <fullName evidence="2">Uncharacterized protein</fullName>
    </submittedName>
</protein>